<comment type="caution">
    <text evidence="4">The sequence shown here is derived from an EMBL/GenBank/DDBJ whole genome shotgun (WGS) entry which is preliminary data.</text>
</comment>
<dbReference type="InterPro" id="IPR011992">
    <property type="entry name" value="EF-hand-dom_pair"/>
</dbReference>
<evidence type="ECO:0000313" key="5">
    <source>
        <dbReference type="Proteomes" id="UP000604046"/>
    </source>
</evidence>
<name>A0A812H0L7_9DINO</name>
<gene>
    <name evidence="4" type="ORF">SNAT2548_LOCUS1354</name>
</gene>
<keyword evidence="5" id="KW-1185">Reference proteome</keyword>
<sequence length="109" mass="12079">SVVNRLDSSRSGDIKDGHYPHGIPREDLRALFAEADADRSGEVSAMEWSTMLYRLEVSTWPTPDAVNVPRAVMTINSAAAKWGTLERDTEHDPSPGARSWVEQEEDLGL</sequence>
<evidence type="ECO:0000313" key="4">
    <source>
        <dbReference type="EMBL" id="CAE6944945.1"/>
    </source>
</evidence>
<dbReference type="PROSITE" id="PS50222">
    <property type="entry name" value="EF_HAND_2"/>
    <property type="match status" value="1"/>
</dbReference>
<dbReference type="Proteomes" id="UP000604046">
    <property type="component" value="Unassembled WGS sequence"/>
</dbReference>
<dbReference type="EMBL" id="CAJNDS010000074">
    <property type="protein sequence ID" value="CAE6944945.1"/>
    <property type="molecule type" value="Genomic_DNA"/>
</dbReference>
<dbReference type="InterPro" id="IPR018247">
    <property type="entry name" value="EF_Hand_1_Ca_BS"/>
</dbReference>
<proteinExistence type="predicted"/>
<accession>A0A812H0L7</accession>
<feature type="non-terminal residue" evidence="4">
    <location>
        <position position="1"/>
    </location>
</feature>
<feature type="domain" description="EF-hand" evidence="3">
    <location>
        <begin position="23"/>
        <end position="58"/>
    </location>
</feature>
<evidence type="ECO:0000259" key="3">
    <source>
        <dbReference type="PROSITE" id="PS50222"/>
    </source>
</evidence>
<dbReference type="AlphaFoldDB" id="A0A812H0L7"/>
<feature type="compositionally biased region" description="Basic and acidic residues" evidence="2">
    <location>
        <begin position="84"/>
        <end position="93"/>
    </location>
</feature>
<evidence type="ECO:0000256" key="1">
    <source>
        <dbReference type="ARBA" id="ARBA00022837"/>
    </source>
</evidence>
<dbReference type="GO" id="GO:0005509">
    <property type="term" value="F:calcium ion binding"/>
    <property type="evidence" value="ECO:0007669"/>
    <property type="project" value="InterPro"/>
</dbReference>
<keyword evidence="1" id="KW-0106">Calcium</keyword>
<feature type="compositionally biased region" description="Basic and acidic residues" evidence="2">
    <location>
        <begin position="7"/>
        <end position="23"/>
    </location>
</feature>
<feature type="region of interest" description="Disordered" evidence="2">
    <location>
        <begin position="1"/>
        <end position="23"/>
    </location>
</feature>
<reference evidence="4" key="1">
    <citation type="submission" date="2021-02" db="EMBL/GenBank/DDBJ databases">
        <authorList>
            <person name="Dougan E. K."/>
            <person name="Rhodes N."/>
            <person name="Thang M."/>
            <person name="Chan C."/>
        </authorList>
    </citation>
    <scope>NUCLEOTIDE SEQUENCE</scope>
</reference>
<evidence type="ECO:0000256" key="2">
    <source>
        <dbReference type="SAM" id="MobiDB-lite"/>
    </source>
</evidence>
<protein>
    <recommendedName>
        <fullName evidence="3">EF-hand domain-containing protein</fullName>
    </recommendedName>
</protein>
<dbReference type="SUPFAM" id="SSF47473">
    <property type="entry name" value="EF-hand"/>
    <property type="match status" value="1"/>
</dbReference>
<dbReference type="PROSITE" id="PS00018">
    <property type="entry name" value="EF_HAND_1"/>
    <property type="match status" value="1"/>
</dbReference>
<organism evidence="4 5">
    <name type="scientific">Symbiodinium natans</name>
    <dbReference type="NCBI Taxonomy" id="878477"/>
    <lineage>
        <taxon>Eukaryota</taxon>
        <taxon>Sar</taxon>
        <taxon>Alveolata</taxon>
        <taxon>Dinophyceae</taxon>
        <taxon>Suessiales</taxon>
        <taxon>Symbiodiniaceae</taxon>
        <taxon>Symbiodinium</taxon>
    </lineage>
</organism>
<dbReference type="InterPro" id="IPR002048">
    <property type="entry name" value="EF_hand_dom"/>
</dbReference>
<feature type="region of interest" description="Disordered" evidence="2">
    <location>
        <begin position="83"/>
        <end position="109"/>
    </location>
</feature>